<dbReference type="SUPFAM" id="SSF53474">
    <property type="entry name" value="alpha/beta-Hydrolases"/>
    <property type="match status" value="1"/>
</dbReference>
<dbReference type="GO" id="GO:0097176">
    <property type="term" value="P:epoxide metabolic process"/>
    <property type="evidence" value="ECO:0007669"/>
    <property type="project" value="TreeGrafter"/>
</dbReference>
<dbReference type="InterPro" id="IPR029058">
    <property type="entry name" value="AB_hydrolase_fold"/>
</dbReference>
<evidence type="ECO:0000256" key="1">
    <source>
        <dbReference type="ARBA" id="ARBA00010088"/>
    </source>
</evidence>
<dbReference type="RefSeq" id="XP_024746478.1">
    <property type="nucleotide sequence ID" value="XM_024895651.1"/>
</dbReference>
<dbReference type="InterPro" id="IPR010497">
    <property type="entry name" value="Epoxide_hydro_N"/>
</dbReference>
<dbReference type="PANTHER" id="PTHR21661:SF35">
    <property type="entry name" value="EPOXIDE HYDROLASE"/>
    <property type="match status" value="1"/>
</dbReference>
<protein>
    <submittedName>
        <fullName evidence="6">Alpha/beta-hydrolase</fullName>
    </submittedName>
</protein>
<dbReference type="InterPro" id="IPR000639">
    <property type="entry name" value="Epox_hydrolase-like"/>
</dbReference>
<dbReference type="AlphaFoldDB" id="A0A2T4B1P5"/>
<reference evidence="7" key="1">
    <citation type="submission" date="2016-07" db="EMBL/GenBank/DDBJ databases">
        <title>Multiple horizontal gene transfer events from other fungi enriched the ability of initially mycotrophic Trichoderma (Ascomycota) to feed on dead plant biomass.</title>
        <authorList>
            <consortium name="DOE Joint Genome Institute"/>
            <person name="Atanasova L."/>
            <person name="Chenthamara K."/>
            <person name="Zhang J."/>
            <person name="Grujic M."/>
            <person name="Henrissat B."/>
            <person name="Kuo A."/>
            <person name="Aerts A."/>
            <person name="Salamov A."/>
            <person name="Lipzen A."/>
            <person name="Labutti K."/>
            <person name="Barry K."/>
            <person name="Miao Y."/>
            <person name="Rahimi M.J."/>
            <person name="Shen Q."/>
            <person name="Grigoriev I.V."/>
            <person name="Kubicek C.P."/>
            <person name="Druzhinina I.S."/>
        </authorList>
    </citation>
    <scope>NUCLEOTIDE SEQUENCE [LARGE SCALE GENOMIC DNA]</scope>
    <source>
        <strain evidence="7">TUCIM 6016</strain>
    </source>
</reference>
<name>A0A2T4B1P5_9HYPO</name>
<evidence type="ECO:0000256" key="4">
    <source>
        <dbReference type="SAM" id="MobiDB-lite"/>
    </source>
</evidence>
<keyword evidence="7" id="KW-1185">Reference proteome</keyword>
<dbReference type="Gene3D" id="3.40.50.1820">
    <property type="entry name" value="alpha/beta hydrolase"/>
    <property type="match status" value="1"/>
</dbReference>
<sequence>MASLQPSSPREGKEVRVESSLDTPVATPFKVDLSSRVPHMLDLIGKTVLPEADLPAAHASSNMSLTTGISVSTLKQLQTEWTTSFNWTKEQEQINTYHHFTTQIGSQKVHFIHEKSSDPNAIPLILLHGWPGSFLEMLHLVDALKSNTTTQSFHLIVPSLPGFAFSSPAPDGWTISDTATLFNTLMTQVLGYKSYAAHGTDWGSGVAFDMHDQFNEAVKAVHLNFLPFFSSTPEELAAQGITLTGDDAVQEERAMDFANSGIGYYIEQTTEVNTVGLALYDNPVGQLSWLAEKFIIWSDPRRGNGPSFMTDNEILRHVSLYYLTQTFDSAAFVYAQNPDGFSHNWRSSTSKQPLLYSNFRYNILFYPQKQIASIANLVYYSSEFFPAVDNPAALAADIRLIGKFFKP</sequence>
<evidence type="ECO:0000313" key="6">
    <source>
        <dbReference type="EMBL" id="PTB63158.1"/>
    </source>
</evidence>
<proteinExistence type="inferred from homology"/>
<keyword evidence="3 6" id="KW-0378">Hydrolase</keyword>
<organism evidence="6 7">
    <name type="scientific">Trichoderma citrinoviride</name>
    <dbReference type="NCBI Taxonomy" id="58853"/>
    <lineage>
        <taxon>Eukaryota</taxon>
        <taxon>Fungi</taxon>
        <taxon>Dikarya</taxon>
        <taxon>Ascomycota</taxon>
        <taxon>Pezizomycotina</taxon>
        <taxon>Sordariomycetes</taxon>
        <taxon>Hypocreomycetidae</taxon>
        <taxon>Hypocreales</taxon>
        <taxon>Hypocreaceae</taxon>
        <taxon>Trichoderma</taxon>
    </lineage>
</organism>
<dbReference type="GeneID" id="36603769"/>
<dbReference type="Proteomes" id="UP000241546">
    <property type="component" value="Unassembled WGS sequence"/>
</dbReference>
<evidence type="ECO:0000259" key="5">
    <source>
        <dbReference type="Pfam" id="PF06441"/>
    </source>
</evidence>
<feature type="region of interest" description="Disordered" evidence="4">
    <location>
        <begin position="1"/>
        <end position="21"/>
    </location>
</feature>
<evidence type="ECO:0000256" key="2">
    <source>
        <dbReference type="ARBA" id="ARBA00022797"/>
    </source>
</evidence>
<comment type="similarity">
    <text evidence="1">Belongs to the peptidase S33 family.</text>
</comment>
<keyword evidence="2" id="KW-0058">Aromatic hydrocarbons catabolism</keyword>
<dbReference type="PANTHER" id="PTHR21661">
    <property type="entry name" value="EPOXIDE HYDROLASE 1-RELATED"/>
    <property type="match status" value="1"/>
</dbReference>
<dbReference type="GO" id="GO:0004301">
    <property type="term" value="F:epoxide hydrolase activity"/>
    <property type="evidence" value="ECO:0007669"/>
    <property type="project" value="TreeGrafter"/>
</dbReference>
<feature type="domain" description="Epoxide hydrolase N-terminal" evidence="5">
    <location>
        <begin position="28"/>
        <end position="137"/>
    </location>
</feature>
<dbReference type="PIRSF" id="PIRSF001112">
    <property type="entry name" value="Epoxide_hydrolase"/>
    <property type="match status" value="1"/>
</dbReference>
<dbReference type="PRINTS" id="PR00412">
    <property type="entry name" value="EPOXHYDRLASE"/>
</dbReference>
<dbReference type="InterPro" id="IPR016292">
    <property type="entry name" value="Epoxide_hydrolase"/>
</dbReference>
<evidence type="ECO:0000256" key="3">
    <source>
        <dbReference type="ARBA" id="ARBA00022801"/>
    </source>
</evidence>
<dbReference type="OrthoDB" id="7130006at2759"/>
<gene>
    <name evidence="6" type="ORF">BBK36DRAFT_1171958</name>
</gene>
<dbReference type="EMBL" id="KZ680220">
    <property type="protein sequence ID" value="PTB63158.1"/>
    <property type="molecule type" value="Genomic_DNA"/>
</dbReference>
<dbReference type="Pfam" id="PF06441">
    <property type="entry name" value="EHN"/>
    <property type="match status" value="1"/>
</dbReference>
<feature type="compositionally biased region" description="Basic and acidic residues" evidence="4">
    <location>
        <begin position="10"/>
        <end position="19"/>
    </location>
</feature>
<evidence type="ECO:0000313" key="7">
    <source>
        <dbReference type="Proteomes" id="UP000241546"/>
    </source>
</evidence>
<accession>A0A2T4B1P5</accession>